<evidence type="ECO:0000256" key="6">
    <source>
        <dbReference type="ARBA" id="ARBA00050038"/>
    </source>
</evidence>
<accession>A0A9W6NDI1</accession>
<dbReference type="EC" id="3.1.1.29" evidence="1 7"/>
<dbReference type="Pfam" id="PF01195">
    <property type="entry name" value="Pept_tRNA_hydro"/>
    <property type="match status" value="1"/>
</dbReference>
<gene>
    <name evidence="7 10" type="primary">pth</name>
    <name evidence="10" type="ORF">GCM10017653_46460</name>
</gene>
<dbReference type="InterPro" id="IPR018171">
    <property type="entry name" value="Pept_tRNA_hydro_CS"/>
</dbReference>
<dbReference type="GO" id="GO:0004045">
    <property type="term" value="F:peptidyl-tRNA hydrolase activity"/>
    <property type="evidence" value="ECO:0007669"/>
    <property type="project" value="UniProtKB-UniRule"/>
</dbReference>
<reference evidence="10" key="1">
    <citation type="journal article" date="2014" name="Int. J. Syst. Evol. Microbiol.">
        <title>Complete genome sequence of Corynebacterium casei LMG S-19264T (=DSM 44701T), isolated from a smear-ripened cheese.</title>
        <authorList>
            <consortium name="US DOE Joint Genome Institute (JGI-PGF)"/>
            <person name="Walter F."/>
            <person name="Albersmeier A."/>
            <person name="Kalinowski J."/>
            <person name="Ruckert C."/>
        </authorList>
    </citation>
    <scope>NUCLEOTIDE SEQUENCE</scope>
    <source>
        <strain evidence="10">VKM B-2789</strain>
    </source>
</reference>
<dbReference type="NCBIfam" id="TIGR00447">
    <property type="entry name" value="pth"/>
    <property type="match status" value="1"/>
</dbReference>
<keyword evidence="2 7" id="KW-0820">tRNA-binding</keyword>
<evidence type="ECO:0000256" key="4">
    <source>
        <dbReference type="ARBA" id="ARBA00022884"/>
    </source>
</evidence>
<feature type="binding site" evidence="7">
    <location>
        <position position="64"/>
    </location>
    <ligand>
        <name>tRNA</name>
        <dbReference type="ChEBI" id="CHEBI:17843"/>
    </ligand>
</feature>
<dbReference type="Proteomes" id="UP001143330">
    <property type="component" value="Unassembled WGS sequence"/>
</dbReference>
<evidence type="ECO:0000313" key="10">
    <source>
        <dbReference type="EMBL" id="GLK86576.1"/>
    </source>
</evidence>
<keyword evidence="3 7" id="KW-0378">Hydrolase</keyword>
<dbReference type="GO" id="GO:0072344">
    <property type="term" value="P:rescue of stalled ribosome"/>
    <property type="evidence" value="ECO:0007669"/>
    <property type="project" value="UniProtKB-UniRule"/>
</dbReference>
<dbReference type="PANTHER" id="PTHR17224">
    <property type="entry name" value="PEPTIDYL-TRNA HYDROLASE"/>
    <property type="match status" value="1"/>
</dbReference>
<protein>
    <recommendedName>
        <fullName evidence="6 7">Peptidyl-tRNA hydrolase</fullName>
        <shortName evidence="7">Pth</shortName>
        <ecNumber evidence="1 7">3.1.1.29</ecNumber>
    </recommendedName>
</protein>
<dbReference type="RefSeq" id="WP_213363629.1">
    <property type="nucleotide sequence ID" value="NZ_BSFM01000021.1"/>
</dbReference>
<dbReference type="GO" id="GO:0005737">
    <property type="term" value="C:cytoplasm"/>
    <property type="evidence" value="ECO:0007669"/>
    <property type="project" value="UniProtKB-SubCell"/>
</dbReference>
<dbReference type="GO" id="GO:0006515">
    <property type="term" value="P:protein quality control for misfolded or incompletely synthesized proteins"/>
    <property type="evidence" value="ECO:0007669"/>
    <property type="project" value="UniProtKB-UniRule"/>
</dbReference>
<comment type="function">
    <text evidence="7">Catalyzes the release of premature peptidyl moieties from peptidyl-tRNA molecules trapped in stalled 50S ribosomal subunits, and thus maintains levels of free tRNAs and 50S ribosomes.</text>
</comment>
<comment type="caution">
    <text evidence="10">The sequence shown here is derived from an EMBL/GenBank/DDBJ whole genome shotgun (WGS) entry which is preliminary data.</text>
</comment>
<name>A0A9W6NDI1_9HYPH</name>
<dbReference type="PROSITE" id="PS01196">
    <property type="entry name" value="PEPT_TRNA_HYDROL_2"/>
    <property type="match status" value="1"/>
</dbReference>
<dbReference type="InterPro" id="IPR036416">
    <property type="entry name" value="Pept_tRNA_hydro_sf"/>
</dbReference>
<feature type="site" description="Stabilizes the basic form of H active site to accept a proton" evidence="7">
    <location>
        <position position="91"/>
    </location>
</feature>
<evidence type="ECO:0000256" key="3">
    <source>
        <dbReference type="ARBA" id="ARBA00022801"/>
    </source>
</evidence>
<evidence type="ECO:0000256" key="7">
    <source>
        <dbReference type="HAMAP-Rule" id="MF_00083"/>
    </source>
</evidence>
<comment type="subcellular location">
    <subcellularLocation>
        <location evidence="7">Cytoplasm</location>
    </subcellularLocation>
</comment>
<dbReference type="GO" id="GO:0000049">
    <property type="term" value="F:tRNA binding"/>
    <property type="evidence" value="ECO:0007669"/>
    <property type="project" value="UniProtKB-UniRule"/>
</dbReference>
<dbReference type="HAMAP" id="MF_00083">
    <property type="entry name" value="Pept_tRNA_hydro_bact"/>
    <property type="match status" value="1"/>
</dbReference>
<comment type="similarity">
    <text evidence="5 7 9">Belongs to the PTH family.</text>
</comment>
<evidence type="ECO:0000256" key="5">
    <source>
        <dbReference type="ARBA" id="ARBA00038063"/>
    </source>
</evidence>
<proteinExistence type="inferred from homology"/>
<dbReference type="PANTHER" id="PTHR17224:SF1">
    <property type="entry name" value="PEPTIDYL-TRNA HYDROLASE"/>
    <property type="match status" value="1"/>
</dbReference>
<comment type="function">
    <text evidence="7">Hydrolyzes ribosome-free peptidyl-tRNAs (with 1 or more amino acids incorporated), which drop off the ribosome during protein synthesis, or as a result of ribosome stalling.</text>
</comment>
<dbReference type="CDD" id="cd00462">
    <property type="entry name" value="PTH"/>
    <property type="match status" value="1"/>
</dbReference>
<evidence type="ECO:0000256" key="8">
    <source>
        <dbReference type="RuleBase" id="RU000673"/>
    </source>
</evidence>
<dbReference type="FunFam" id="3.40.50.1470:FF:000001">
    <property type="entry name" value="Peptidyl-tRNA hydrolase"/>
    <property type="match status" value="1"/>
</dbReference>
<comment type="catalytic activity">
    <reaction evidence="7 8">
        <text>an N-acyl-L-alpha-aminoacyl-tRNA + H2O = an N-acyl-L-amino acid + a tRNA + H(+)</text>
        <dbReference type="Rhea" id="RHEA:54448"/>
        <dbReference type="Rhea" id="RHEA-COMP:10123"/>
        <dbReference type="Rhea" id="RHEA-COMP:13883"/>
        <dbReference type="ChEBI" id="CHEBI:15377"/>
        <dbReference type="ChEBI" id="CHEBI:15378"/>
        <dbReference type="ChEBI" id="CHEBI:59874"/>
        <dbReference type="ChEBI" id="CHEBI:78442"/>
        <dbReference type="ChEBI" id="CHEBI:138191"/>
        <dbReference type="EC" id="3.1.1.29"/>
    </reaction>
</comment>
<reference evidence="10" key="2">
    <citation type="submission" date="2023-01" db="EMBL/GenBank/DDBJ databases">
        <authorList>
            <person name="Sun Q."/>
            <person name="Evtushenko L."/>
        </authorList>
    </citation>
    <scope>NUCLEOTIDE SEQUENCE</scope>
    <source>
        <strain evidence="10">VKM B-2789</strain>
    </source>
</reference>
<keyword evidence="7" id="KW-0963">Cytoplasm</keyword>
<keyword evidence="4 7" id="KW-0694">RNA-binding</keyword>
<dbReference type="PROSITE" id="PS01195">
    <property type="entry name" value="PEPT_TRNA_HYDROL_1"/>
    <property type="match status" value="1"/>
</dbReference>
<evidence type="ECO:0000256" key="1">
    <source>
        <dbReference type="ARBA" id="ARBA00013260"/>
    </source>
</evidence>
<dbReference type="SUPFAM" id="SSF53178">
    <property type="entry name" value="Peptidyl-tRNA hydrolase-like"/>
    <property type="match status" value="1"/>
</dbReference>
<feature type="binding site" evidence="7">
    <location>
        <position position="112"/>
    </location>
    <ligand>
        <name>tRNA</name>
        <dbReference type="ChEBI" id="CHEBI:17843"/>
    </ligand>
</feature>
<feature type="binding site" evidence="7">
    <location>
        <position position="66"/>
    </location>
    <ligand>
        <name>tRNA</name>
        <dbReference type="ChEBI" id="CHEBI:17843"/>
    </ligand>
</feature>
<evidence type="ECO:0000256" key="2">
    <source>
        <dbReference type="ARBA" id="ARBA00022555"/>
    </source>
</evidence>
<sequence>MFLFAGLGNPGPKYAGNRHNIGFMVVDALARRHRFSPWRRRFQGAACEGEIGGEKVLALLPETFMNESGRAVAEAQRFYKIELRDIFVFHDELDLPPAKVRTKFGGGNAGHNGLRSITAHCGNDYGRVRLGIGHPGDKALVMPFVLGDFAKSERAWVEAVADGCADCAELLIAGRIDEFQSRLHLFLDAQGYGTVKPPGAPAK</sequence>
<comment type="subunit">
    <text evidence="7">Monomer.</text>
</comment>
<evidence type="ECO:0000313" key="11">
    <source>
        <dbReference type="Proteomes" id="UP001143330"/>
    </source>
</evidence>
<evidence type="ECO:0000256" key="9">
    <source>
        <dbReference type="RuleBase" id="RU004320"/>
    </source>
</evidence>
<feature type="binding site" evidence="7">
    <location>
        <position position="14"/>
    </location>
    <ligand>
        <name>tRNA</name>
        <dbReference type="ChEBI" id="CHEBI:17843"/>
    </ligand>
</feature>
<feature type="site" description="Discriminates between blocked and unblocked aminoacyl-tRNA" evidence="7">
    <location>
        <position position="9"/>
    </location>
</feature>
<dbReference type="Gene3D" id="3.40.50.1470">
    <property type="entry name" value="Peptidyl-tRNA hydrolase"/>
    <property type="match status" value="1"/>
</dbReference>
<keyword evidence="11" id="KW-1185">Reference proteome</keyword>
<feature type="active site" description="Proton acceptor" evidence="7">
    <location>
        <position position="19"/>
    </location>
</feature>
<dbReference type="EMBL" id="BSFM01000021">
    <property type="protein sequence ID" value="GLK86576.1"/>
    <property type="molecule type" value="Genomic_DNA"/>
</dbReference>
<organism evidence="10 11">
    <name type="scientific">Ancylobacter defluvii</name>
    <dbReference type="NCBI Taxonomy" id="1282440"/>
    <lineage>
        <taxon>Bacteria</taxon>
        <taxon>Pseudomonadati</taxon>
        <taxon>Pseudomonadota</taxon>
        <taxon>Alphaproteobacteria</taxon>
        <taxon>Hyphomicrobiales</taxon>
        <taxon>Xanthobacteraceae</taxon>
        <taxon>Ancylobacter</taxon>
    </lineage>
</organism>
<dbReference type="AlphaFoldDB" id="A0A9W6NDI1"/>
<dbReference type="InterPro" id="IPR001328">
    <property type="entry name" value="Pept_tRNA_hydro"/>
</dbReference>